<protein>
    <submittedName>
        <fullName evidence="3">Fatty acid desaturase</fullName>
    </submittedName>
</protein>
<reference evidence="3 4" key="1">
    <citation type="submission" date="2021-02" db="EMBL/GenBank/DDBJ databases">
        <title>FDA dAtabase for Regulatory Grade micrObial Sequences (FDA-ARGOS): Supporting development and validation of Infectious Disease Dx tests.</title>
        <authorList>
            <person name="Minogue T."/>
            <person name="Wolcott M."/>
            <person name="Wasieloski L."/>
            <person name="Aguilar W."/>
            <person name="Moore D."/>
            <person name="Jaissle J."/>
            <person name="Tallon L."/>
            <person name="Sadzewicz L."/>
            <person name="Zhao X."/>
            <person name="Boylan J."/>
            <person name="Ott S."/>
            <person name="Bowen H."/>
            <person name="Vavikolanu K."/>
            <person name="Mehta A."/>
            <person name="Aluvathingal J."/>
            <person name="Nadendla S."/>
            <person name="Yan Y."/>
            <person name="Sichtig H."/>
        </authorList>
    </citation>
    <scope>NUCLEOTIDE SEQUENCE [LARGE SCALE GENOMIC DNA]</scope>
    <source>
        <strain evidence="3 4">FDAARGOS_1272</strain>
    </source>
</reference>
<organism evidence="3 4">
    <name type="scientific">Burkholderia dolosa</name>
    <dbReference type="NCBI Taxonomy" id="152500"/>
    <lineage>
        <taxon>Bacteria</taxon>
        <taxon>Pseudomonadati</taxon>
        <taxon>Pseudomonadota</taxon>
        <taxon>Betaproteobacteria</taxon>
        <taxon>Burkholderiales</taxon>
        <taxon>Burkholderiaceae</taxon>
        <taxon>Burkholderia</taxon>
        <taxon>Burkholderia cepacia complex</taxon>
    </lineage>
</organism>
<sequence>MDEYLDSAHAREVAALRSTFAARTEWPTWLLVVVIHGGWLAVVMSMHAGRLPRFAATPLLVILSAWHMSLQHELLHGHPTRSALVNRLLGSVPLAIWYPYTIYRDTHLAHHRDATLTVPGIDPESTYVLREQWNDANAVQRYLWRTRKRFVGRLIVGPPLSVSTMLAEAIGEWRRGDRRYARTWFAHAIAACLLLAWLQCAEGIAWWYYLLAVTWPALSVAMIRSLYEHRAADDPKHRIAINEAGLPMRLLYLNNNYHVVHHDLPGLPWYLLRRVYLGRARAYADKNGGYVIRGGYWELLKRYAWRETDAPVHPAAGAARARRGATEAHGAAGAIDASTAGVERAPLMSERQRATALRNAGGPAAADRAPIDRGIQSLPLADASAKVMR</sequence>
<feature type="transmembrane region" description="Helical" evidence="1">
    <location>
        <begin position="206"/>
        <end position="227"/>
    </location>
</feature>
<feature type="transmembrane region" description="Helical" evidence="1">
    <location>
        <begin position="183"/>
        <end position="200"/>
    </location>
</feature>
<feature type="transmembrane region" description="Helical" evidence="1">
    <location>
        <begin position="26"/>
        <end position="44"/>
    </location>
</feature>
<proteinExistence type="predicted"/>
<dbReference type="RefSeq" id="WP_006765638.1">
    <property type="nucleotide sequence ID" value="NZ_CABVPR010000025.1"/>
</dbReference>
<evidence type="ECO:0000259" key="2">
    <source>
        <dbReference type="Pfam" id="PF00487"/>
    </source>
</evidence>
<evidence type="ECO:0000313" key="4">
    <source>
        <dbReference type="Proteomes" id="UP000625568"/>
    </source>
</evidence>
<dbReference type="Pfam" id="PF00487">
    <property type="entry name" value="FA_desaturase"/>
    <property type="match status" value="1"/>
</dbReference>
<dbReference type="GO" id="GO:0006629">
    <property type="term" value="P:lipid metabolic process"/>
    <property type="evidence" value="ECO:0007669"/>
    <property type="project" value="InterPro"/>
</dbReference>
<evidence type="ECO:0000256" key="1">
    <source>
        <dbReference type="SAM" id="Phobius"/>
    </source>
</evidence>
<dbReference type="GeneID" id="93130319"/>
<keyword evidence="1" id="KW-0812">Transmembrane</keyword>
<keyword evidence="1" id="KW-1133">Transmembrane helix</keyword>
<dbReference type="Proteomes" id="UP000625568">
    <property type="component" value="Chromosome 2"/>
</dbReference>
<name>A0A892IGQ9_9BURK</name>
<accession>A0A892IGQ9</accession>
<dbReference type="AlphaFoldDB" id="A0A892IGQ9"/>
<keyword evidence="1" id="KW-0472">Membrane</keyword>
<feature type="domain" description="Fatty acid desaturase" evidence="2">
    <location>
        <begin position="54"/>
        <end position="286"/>
    </location>
</feature>
<evidence type="ECO:0000313" key="3">
    <source>
        <dbReference type="EMBL" id="QRO80367.1"/>
    </source>
</evidence>
<keyword evidence="4" id="KW-1185">Reference proteome</keyword>
<dbReference type="EMBL" id="CP069483">
    <property type="protein sequence ID" value="QRO80367.1"/>
    <property type="molecule type" value="Genomic_DNA"/>
</dbReference>
<dbReference type="CDD" id="cd03509">
    <property type="entry name" value="DesA_FADS-like"/>
    <property type="match status" value="1"/>
</dbReference>
<gene>
    <name evidence="3" type="ORF">I6K02_18735</name>
</gene>
<dbReference type="InterPro" id="IPR005804">
    <property type="entry name" value="FA_desaturase_dom"/>
</dbReference>